<dbReference type="EMBL" id="KJ944830">
    <property type="protein sequence ID" value="AII27462.1"/>
    <property type="molecule type" value="Genomic_DNA"/>
</dbReference>
<evidence type="ECO:0000313" key="1">
    <source>
        <dbReference type="EMBL" id="AII27462.1"/>
    </source>
</evidence>
<proteinExistence type="predicted"/>
<accession>A0A076G7J7</accession>
<name>A0A076G7J7_9CAUD</name>
<gene>
    <name evidence="1" type="ORF">B8b_011</name>
</gene>
<reference evidence="1" key="1">
    <citation type="journal article" date="2015" name="PLoS ONE">
        <title>Life-style and genome structure of marine pseudoalteromonas siphovirus b8b isolated from the northwestern mediterranean sea.</title>
        <authorList>
            <person name="Lara E."/>
            <person name="Holmfeldt K."/>
            <person name="Solonenko N."/>
            <person name="Sa E.L."/>
            <person name="Ignacio-Espinoza J.C."/>
            <person name="Cornejo-Castillo F.M."/>
            <person name="Verberkmoes N.C."/>
            <person name="Vaque D."/>
            <person name="Sullivan M.B."/>
            <person name="Acinas S.G."/>
        </authorList>
    </citation>
    <scope>NUCLEOTIDE SEQUENCE [LARGE SCALE GENOMIC DNA]</scope>
</reference>
<sequence length="78" mass="8916">MSRLEKIRKAVFNIDRVAIIVERKQRLSNLVDEYGLEEVAAATCLNVSTIKQYLSSKYSTIGLEPLTQAENIFKKLTR</sequence>
<protein>
    <submittedName>
        <fullName evidence="1">Uncharacterized protein</fullName>
    </submittedName>
</protein>
<organism evidence="1">
    <name type="scientific">Pseudoalteromonas phage B8b</name>
    <dbReference type="NCBI Taxonomy" id="1506997"/>
    <lineage>
        <taxon>Viruses</taxon>
        <taxon>Duplodnaviria</taxon>
        <taxon>Heunggongvirae</taxon>
        <taxon>Uroviricota</taxon>
        <taxon>Caudoviricetes</taxon>
    </lineage>
</organism>